<feature type="transmembrane region" description="Helical" evidence="11">
    <location>
        <begin position="296"/>
        <end position="315"/>
    </location>
</feature>
<evidence type="ECO:0000256" key="9">
    <source>
        <dbReference type="ARBA" id="ARBA00025439"/>
    </source>
</evidence>
<evidence type="ECO:0000256" key="4">
    <source>
        <dbReference type="ARBA" id="ARBA00022475"/>
    </source>
</evidence>
<dbReference type="AlphaFoldDB" id="A0A7W8Q5D5"/>
<dbReference type="GO" id="GO:0022857">
    <property type="term" value="F:transmembrane transporter activity"/>
    <property type="evidence" value="ECO:0007669"/>
    <property type="project" value="InterPro"/>
</dbReference>
<name>A0A7W8Q5D5_PARAM</name>
<evidence type="ECO:0000313" key="12">
    <source>
        <dbReference type="EMBL" id="MBB5424087.1"/>
    </source>
</evidence>
<dbReference type="Pfam" id="PF02653">
    <property type="entry name" value="BPD_transp_2"/>
    <property type="match status" value="1"/>
</dbReference>
<protein>
    <recommendedName>
        <fullName evidence="10">Autoinducer 2 import system permease protein LsrD</fullName>
    </recommendedName>
</protein>
<feature type="transmembrane region" description="Helical" evidence="11">
    <location>
        <begin position="20"/>
        <end position="39"/>
    </location>
</feature>
<dbReference type="GO" id="GO:0005886">
    <property type="term" value="C:plasma membrane"/>
    <property type="evidence" value="ECO:0007669"/>
    <property type="project" value="UniProtKB-SubCell"/>
</dbReference>
<evidence type="ECO:0000256" key="1">
    <source>
        <dbReference type="ARBA" id="ARBA00004651"/>
    </source>
</evidence>
<dbReference type="CDD" id="cd06579">
    <property type="entry name" value="TM_PBP1_transp_AraH_like"/>
    <property type="match status" value="1"/>
</dbReference>
<reference evidence="12 13" key="1">
    <citation type="submission" date="2020-08" db="EMBL/GenBank/DDBJ databases">
        <title>Genomic Encyclopedia of Type Strains, Phase IV (KMG-V): Genome sequencing to study the core and pangenomes of soil and plant-associated prokaryotes.</title>
        <authorList>
            <person name="Whitman W."/>
        </authorList>
    </citation>
    <scope>NUCLEOTIDE SEQUENCE [LARGE SCALE GENOMIC DNA]</scope>
    <source>
        <strain evidence="12 13">JPY158</strain>
    </source>
</reference>
<comment type="caution">
    <text evidence="12">The sequence shown here is derived from an EMBL/GenBank/DDBJ whole genome shotgun (WGS) entry which is preliminary data.</text>
</comment>
<feature type="transmembrane region" description="Helical" evidence="11">
    <location>
        <begin position="166"/>
        <end position="185"/>
    </location>
</feature>
<dbReference type="OrthoDB" id="8456542at2"/>
<accession>A0A7W8Q5D5</accession>
<evidence type="ECO:0000256" key="8">
    <source>
        <dbReference type="ARBA" id="ARBA00023136"/>
    </source>
</evidence>
<gene>
    <name evidence="12" type="ORF">HDG40_002231</name>
</gene>
<evidence type="ECO:0000256" key="6">
    <source>
        <dbReference type="ARBA" id="ARBA00022692"/>
    </source>
</evidence>
<feature type="transmembrane region" description="Helical" evidence="11">
    <location>
        <begin position="268"/>
        <end position="290"/>
    </location>
</feature>
<keyword evidence="8 11" id="KW-0472">Membrane</keyword>
<dbReference type="RefSeq" id="WP_018432669.1">
    <property type="nucleotide sequence ID" value="NZ_JACHDD010000003.1"/>
</dbReference>
<evidence type="ECO:0000256" key="11">
    <source>
        <dbReference type="SAM" id="Phobius"/>
    </source>
</evidence>
<keyword evidence="6 11" id="KW-0812">Transmembrane</keyword>
<feature type="transmembrane region" description="Helical" evidence="11">
    <location>
        <begin position="244"/>
        <end position="261"/>
    </location>
</feature>
<dbReference type="EMBL" id="JACHDD010000003">
    <property type="protein sequence ID" value="MBB5424087.1"/>
    <property type="molecule type" value="Genomic_DNA"/>
</dbReference>
<organism evidence="12 13">
    <name type="scientific">Paraburkholderia atlantica</name>
    <dbReference type="NCBI Taxonomy" id="2654982"/>
    <lineage>
        <taxon>Bacteria</taxon>
        <taxon>Pseudomonadati</taxon>
        <taxon>Pseudomonadota</taxon>
        <taxon>Betaproteobacteria</taxon>
        <taxon>Burkholderiales</taxon>
        <taxon>Burkholderiaceae</taxon>
        <taxon>Paraburkholderia</taxon>
    </lineage>
</organism>
<keyword evidence="13" id="KW-1185">Reference proteome</keyword>
<keyword evidence="4" id="KW-1003">Cell membrane</keyword>
<dbReference type="PANTHER" id="PTHR32196:SF71">
    <property type="entry name" value="AUTOINDUCER 2 IMPORT SYSTEM PERMEASE PROTEIN LSRD"/>
    <property type="match status" value="1"/>
</dbReference>
<feature type="transmembrane region" description="Helical" evidence="11">
    <location>
        <begin position="126"/>
        <end position="146"/>
    </location>
</feature>
<evidence type="ECO:0000313" key="13">
    <source>
        <dbReference type="Proteomes" id="UP000592780"/>
    </source>
</evidence>
<dbReference type="Proteomes" id="UP000592780">
    <property type="component" value="Unassembled WGS sequence"/>
</dbReference>
<feature type="transmembrane region" description="Helical" evidence="11">
    <location>
        <begin position="100"/>
        <end position="119"/>
    </location>
</feature>
<evidence type="ECO:0000256" key="10">
    <source>
        <dbReference type="ARBA" id="ARBA00039381"/>
    </source>
</evidence>
<feature type="transmembrane region" description="Helical" evidence="11">
    <location>
        <begin position="216"/>
        <end position="238"/>
    </location>
</feature>
<comment type="subcellular location">
    <subcellularLocation>
        <location evidence="1">Cell membrane</location>
        <topology evidence="1">Multi-pass membrane protein</topology>
    </subcellularLocation>
</comment>
<dbReference type="PANTHER" id="PTHR32196">
    <property type="entry name" value="ABC TRANSPORTER PERMEASE PROTEIN YPHD-RELATED-RELATED"/>
    <property type="match status" value="1"/>
</dbReference>
<sequence>MTPARSTVERFTVQNTQARLRALLPAISLIAVLVPIVIMQPAVMSYFGSSLLLNLAVPIVLATLAQLAIITVNDLDLSIGSFVSLVACIGATLLAKEPWLGVLALVGCVLAYAAVGALIELRQIPSIVVTLGLSFVWSGLAIVLLPSPGGTSPGWLGTAMNYQTPLIAAPIVWSVVIAIIGHVLLMRTSAGVRIRGAGGNPRAMRRFGWSLVRSKATLYGIAGIFGVLSGLSLLGLTTSADANLALRYTLLSIAAVILGGGEFIGGRVSVIGAVLGAITLTLAASFLAFLNISADWQVGMQGAILIIVLSLRVLLQRGERQ</sequence>
<evidence type="ECO:0000256" key="3">
    <source>
        <dbReference type="ARBA" id="ARBA00022448"/>
    </source>
</evidence>
<keyword evidence="3" id="KW-0813">Transport</keyword>
<evidence type="ECO:0000256" key="7">
    <source>
        <dbReference type="ARBA" id="ARBA00022989"/>
    </source>
</evidence>
<feature type="transmembrane region" description="Helical" evidence="11">
    <location>
        <begin position="51"/>
        <end position="70"/>
    </location>
</feature>
<evidence type="ECO:0000256" key="5">
    <source>
        <dbReference type="ARBA" id="ARBA00022519"/>
    </source>
</evidence>
<dbReference type="InterPro" id="IPR001851">
    <property type="entry name" value="ABC_transp_permease"/>
</dbReference>
<evidence type="ECO:0000256" key="2">
    <source>
        <dbReference type="ARBA" id="ARBA00011262"/>
    </source>
</evidence>
<keyword evidence="5" id="KW-0997">Cell inner membrane</keyword>
<comment type="function">
    <text evidence="9">Part of the ABC transporter complex LsrABCD involved in autoinducer 2 (AI-2) import. Probably responsible for the translocation of the substrate across the membrane.</text>
</comment>
<feature type="transmembrane region" description="Helical" evidence="11">
    <location>
        <begin position="77"/>
        <end position="94"/>
    </location>
</feature>
<proteinExistence type="predicted"/>
<comment type="subunit">
    <text evidence="2">The complex is composed of two ATP-binding proteins (LsrA), two transmembrane proteins (LsrC and LsrD) and a solute-binding protein (LsrB).</text>
</comment>
<keyword evidence="7 11" id="KW-1133">Transmembrane helix</keyword>